<dbReference type="Proteomes" id="UP000577362">
    <property type="component" value="Unassembled WGS sequence"/>
</dbReference>
<evidence type="ECO:0000313" key="2">
    <source>
        <dbReference type="EMBL" id="MBB4016216.1"/>
    </source>
</evidence>
<reference evidence="2 3" key="1">
    <citation type="submission" date="2020-08" db="EMBL/GenBank/DDBJ databases">
        <title>Genomic Encyclopedia of Type Strains, Phase IV (KMG-IV): sequencing the most valuable type-strain genomes for metagenomic binning, comparative biology and taxonomic classification.</title>
        <authorList>
            <person name="Goeker M."/>
        </authorList>
    </citation>
    <scope>NUCLEOTIDE SEQUENCE [LARGE SCALE GENOMIC DNA]</scope>
    <source>
        <strain evidence="2 3">DSM 103737</strain>
    </source>
</reference>
<dbReference type="RefSeq" id="WP_183315994.1">
    <property type="nucleotide sequence ID" value="NZ_JACIEN010000001.1"/>
</dbReference>
<dbReference type="InterPro" id="IPR050982">
    <property type="entry name" value="Auxin_biosynth/cation_transpt"/>
</dbReference>
<sequence>MRYTDIVIIGAGQAGLAMSRCLSTRGIDHVVLERGRVGERWRSERWDSLRLLTPNWMTRLPGGGYDGPDPDGFMTMPETVRFLEDYALRIAAPVEIGVDVRSARRVGAGYRIVTDAGEWAARGLVIATGHCDLPRVPAMASRLARHMAQVVPRDYRRADQLPEGGVLVLGASASGIQLAEEIHASGRPVTLSVGHHTRLPRRYRGHDILWWLDRLGSLRKAKAEMHPAATLREEPSLQLVGSPDHRSIDLAILQRRGVQLVGRATGARGRRMRFAGDLSQTTAAADLRLIRILNSIDEMVENGTFRRATAHEPAEPILLHDGGAEIDLDRAGIRTVVWATGYRRSYPWLHMPVLDARGEIVHDGGICPLPGLYVLGLNFMRRRNSSFIDGVGADAEALAAHIACHLGVRRRTAA</sequence>
<comment type="caution">
    <text evidence="2">The sequence shown here is derived from an EMBL/GenBank/DDBJ whole genome shotgun (WGS) entry which is preliminary data.</text>
</comment>
<gene>
    <name evidence="2" type="ORF">GGR16_001222</name>
</gene>
<organism evidence="2 3">
    <name type="scientific">Chelatococcus caeni</name>
    <dbReference type="NCBI Taxonomy" id="1348468"/>
    <lineage>
        <taxon>Bacteria</taxon>
        <taxon>Pseudomonadati</taxon>
        <taxon>Pseudomonadota</taxon>
        <taxon>Alphaproteobacteria</taxon>
        <taxon>Hyphomicrobiales</taxon>
        <taxon>Chelatococcaceae</taxon>
        <taxon>Chelatococcus</taxon>
    </lineage>
</organism>
<name>A0A840BZQ2_9HYPH</name>
<dbReference type="GO" id="GO:0004497">
    <property type="term" value="F:monooxygenase activity"/>
    <property type="evidence" value="ECO:0007669"/>
    <property type="project" value="TreeGrafter"/>
</dbReference>
<dbReference type="GO" id="GO:0050660">
    <property type="term" value="F:flavin adenine dinucleotide binding"/>
    <property type="evidence" value="ECO:0007669"/>
    <property type="project" value="TreeGrafter"/>
</dbReference>
<dbReference type="SUPFAM" id="SSF51905">
    <property type="entry name" value="FAD/NAD(P)-binding domain"/>
    <property type="match status" value="1"/>
</dbReference>
<dbReference type="EMBL" id="JACIEN010000001">
    <property type="protein sequence ID" value="MBB4016216.1"/>
    <property type="molecule type" value="Genomic_DNA"/>
</dbReference>
<keyword evidence="3" id="KW-1185">Reference proteome</keyword>
<keyword evidence="1" id="KW-0560">Oxidoreductase</keyword>
<evidence type="ECO:0000313" key="3">
    <source>
        <dbReference type="Proteomes" id="UP000577362"/>
    </source>
</evidence>
<dbReference type="Pfam" id="PF13738">
    <property type="entry name" value="Pyr_redox_3"/>
    <property type="match status" value="1"/>
</dbReference>
<dbReference type="PANTHER" id="PTHR43539">
    <property type="entry name" value="FLAVIN-BINDING MONOOXYGENASE-LIKE PROTEIN (AFU_ORTHOLOGUE AFUA_4G09220)"/>
    <property type="match status" value="1"/>
</dbReference>
<proteinExistence type="predicted"/>
<evidence type="ECO:0000256" key="1">
    <source>
        <dbReference type="ARBA" id="ARBA00023002"/>
    </source>
</evidence>
<dbReference type="PANTHER" id="PTHR43539:SF78">
    <property type="entry name" value="FLAVIN-CONTAINING MONOOXYGENASE"/>
    <property type="match status" value="1"/>
</dbReference>
<dbReference type="Gene3D" id="3.50.50.60">
    <property type="entry name" value="FAD/NAD(P)-binding domain"/>
    <property type="match status" value="1"/>
</dbReference>
<accession>A0A840BZQ2</accession>
<dbReference type="AlphaFoldDB" id="A0A840BZQ2"/>
<dbReference type="PRINTS" id="PR00411">
    <property type="entry name" value="PNDRDTASEI"/>
</dbReference>
<dbReference type="InterPro" id="IPR036188">
    <property type="entry name" value="FAD/NAD-bd_sf"/>
</dbReference>
<protein>
    <submittedName>
        <fullName evidence="2">Putative flavoprotein involved in K+ transport</fullName>
    </submittedName>
</protein>